<evidence type="ECO:0000313" key="2">
    <source>
        <dbReference type="Proteomes" id="UP001642483"/>
    </source>
</evidence>
<name>A0ABP0FES4_CLALP</name>
<accession>A0ABP0FES4</accession>
<evidence type="ECO:0000313" key="1">
    <source>
        <dbReference type="EMBL" id="CAK8678179.1"/>
    </source>
</evidence>
<dbReference type="EMBL" id="CAWYQH010000046">
    <property type="protein sequence ID" value="CAK8678179.1"/>
    <property type="molecule type" value="Genomic_DNA"/>
</dbReference>
<dbReference type="Proteomes" id="UP001642483">
    <property type="component" value="Unassembled WGS sequence"/>
</dbReference>
<proteinExistence type="predicted"/>
<comment type="caution">
    <text evidence="1">The sequence shown here is derived from an EMBL/GenBank/DDBJ whole genome shotgun (WGS) entry which is preliminary data.</text>
</comment>
<keyword evidence="2" id="KW-1185">Reference proteome</keyword>
<reference evidence="1 2" key="1">
    <citation type="submission" date="2024-02" db="EMBL/GenBank/DDBJ databases">
        <authorList>
            <person name="Daric V."/>
            <person name="Darras S."/>
        </authorList>
    </citation>
    <scope>NUCLEOTIDE SEQUENCE [LARGE SCALE GENOMIC DNA]</scope>
</reference>
<protein>
    <submittedName>
        <fullName evidence="1">Uncharacterized protein</fullName>
    </submittedName>
</protein>
<gene>
    <name evidence="1" type="ORF">CVLEPA_LOCUS8123</name>
</gene>
<organism evidence="1 2">
    <name type="scientific">Clavelina lepadiformis</name>
    <name type="common">Light-bulb sea squirt</name>
    <name type="synonym">Ascidia lepadiformis</name>
    <dbReference type="NCBI Taxonomy" id="159417"/>
    <lineage>
        <taxon>Eukaryota</taxon>
        <taxon>Metazoa</taxon>
        <taxon>Chordata</taxon>
        <taxon>Tunicata</taxon>
        <taxon>Ascidiacea</taxon>
        <taxon>Aplousobranchia</taxon>
        <taxon>Clavelinidae</taxon>
        <taxon>Clavelina</taxon>
    </lineage>
</organism>
<sequence>MVAHIGKTMKSSRLYRTETIENFADLSWKEICEREQKTKRTTFGTKTWKYKTSVPKYYEVLSTAHQLAIQRKKRSLDKRRALAKTKELKEKEILSRKRRGIPGNPCTDDISTKTTIFYAVDSETGKVVELLQDPANRLYQTFYTYGCIENRFLSFFCKLQYVEFLTAVYTGVGYKVEVRPVKIPTHCAITIEFS</sequence>